<dbReference type="RefSeq" id="WP_115323160.1">
    <property type="nucleotide sequence ID" value="NZ_CP085871.1"/>
</dbReference>
<dbReference type="InterPro" id="IPR029028">
    <property type="entry name" value="Alpha/beta_knot_MTases"/>
</dbReference>
<dbReference type="Gene3D" id="3.30.1330.30">
    <property type="match status" value="1"/>
</dbReference>
<dbReference type="SMART" id="SM00967">
    <property type="entry name" value="SpoU_sub_bind"/>
    <property type="match status" value="1"/>
</dbReference>
<dbReference type="Proteomes" id="UP000254704">
    <property type="component" value="Unassembled WGS sequence"/>
</dbReference>
<dbReference type="SUPFAM" id="SSF75217">
    <property type="entry name" value="alpha/beta knot"/>
    <property type="match status" value="1"/>
</dbReference>
<accession>A0A379EWD1</accession>
<dbReference type="CDD" id="cd18095">
    <property type="entry name" value="SpoU-like_rRNA-MTase"/>
    <property type="match status" value="1"/>
</dbReference>
<evidence type="ECO:0000313" key="6">
    <source>
        <dbReference type="Proteomes" id="UP000254704"/>
    </source>
</evidence>
<dbReference type="GO" id="GO:0006396">
    <property type="term" value="P:RNA processing"/>
    <property type="evidence" value="ECO:0007669"/>
    <property type="project" value="InterPro"/>
</dbReference>
<dbReference type="InterPro" id="IPR004441">
    <property type="entry name" value="rRNA_MeTrfase_TrmH"/>
</dbReference>
<dbReference type="InterPro" id="IPR029064">
    <property type="entry name" value="Ribosomal_eL30-like_sf"/>
</dbReference>
<dbReference type="InterPro" id="IPR013123">
    <property type="entry name" value="SpoU_subst-bd"/>
</dbReference>
<dbReference type="InterPro" id="IPR016479">
    <property type="entry name" value="YfiF_prd"/>
</dbReference>
<dbReference type="InterPro" id="IPR029026">
    <property type="entry name" value="tRNA_m1G_MTases_N"/>
</dbReference>
<evidence type="ECO:0000256" key="1">
    <source>
        <dbReference type="ARBA" id="ARBA00022603"/>
    </source>
</evidence>
<evidence type="ECO:0000259" key="4">
    <source>
        <dbReference type="SMART" id="SM00967"/>
    </source>
</evidence>
<dbReference type="GO" id="GO:0005829">
    <property type="term" value="C:cytosol"/>
    <property type="evidence" value="ECO:0007669"/>
    <property type="project" value="TreeGrafter"/>
</dbReference>
<feature type="domain" description="RNA 2-O ribose methyltransferase substrate binding" evidence="4">
    <location>
        <begin position="126"/>
        <end position="201"/>
    </location>
</feature>
<dbReference type="Gene3D" id="3.40.1280.10">
    <property type="match status" value="1"/>
</dbReference>
<protein>
    <submittedName>
        <fullName evidence="5">tRNA/rRNA methyltransferase</fullName>
        <ecNumber evidence="5">2.1.1.34</ecNumber>
    </submittedName>
</protein>
<dbReference type="GO" id="GO:0003723">
    <property type="term" value="F:RNA binding"/>
    <property type="evidence" value="ECO:0007669"/>
    <property type="project" value="InterPro"/>
</dbReference>
<name>A0A379EWD1_9PAST</name>
<dbReference type="GO" id="GO:0141100">
    <property type="term" value="F:tRNA (guanine(18)-2'-O)-methyltransferase activity"/>
    <property type="evidence" value="ECO:0007669"/>
    <property type="project" value="UniProtKB-EC"/>
</dbReference>
<dbReference type="PANTHER" id="PTHR46429:SF2">
    <property type="entry name" value="TRNA_RRNA METHYLTRANSFERASE"/>
    <property type="match status" value="1"/>
</dbReference>
<evidence type="ECO:0000256" key="3">
    <source>
        <dbReference type="SAM" id="MobiDB-lite"/>
    </source>
</evidence>
<dbReference type="SUPFAM" id="SSF55315">
    <property type="entry name" value="L30e-like"/>
    <property type="match status" value="1"/>
</dbReference>
<dbReference type="AlphaFoldDB" id="A0A379EWD1"/>
<dbReference type="GeneID" id="69687370"/>
<dbReference type="EMBL" id="UGTV01000015">
    <property type="protein sequence ID" value="SUC10513.1"/>
    <property type="molecule type" value="Genomic_DNA"/>
</dbReference>
<dbReference type="Pfam" id="PF00588">
    <property type="entry name" value="SpoU_methylase"/>
    <property type="match status" value="1"/>
</dbReference>
<feature type="compositionally biased region" description="Basic and acidic residues" evidence="3">
    <location>
        <begin position="26"/>
        <end position="42"/>
    </location>
</feature>
<gene>
    <name evidence="5" type="primary">trmH</name>
    <name evidence="5" type="ORF">NCTC11621_01575</name>
</gene>
<proteinExistence type="predicted"/>
<dbReference type="InterPro" id="IPR001537">
    <property type="entry name" value="SpoU_MeTrfase"/>
</dbReference>
<dbReference type="Pfam" id="PF08032">
    <property type="entry name" value="SpoU_sub_bind"/>
    <property type="match status" value="1"/>
</dbReference>
<keyword evidence="2 5" id="KW-0808">Transferase</keyword>
<evidence type="ECO:0000256" key="2">
    <source>
        <dbReference type="ARBA" id="ARBA00022679"/>
    </source>
</evidence>
<evidence type="ECO:0000313" key="5">
    <source>
        <dbReference type="EMBL" id="SUC10513.1"/>
    </source>
</evidence>
<organism evidence="5 6">
    <name type="scientific">Pasteurella canis</name>
    <dbReference type="NCBI Taxonomy" id="753"/>
    <lineage>
        <taxon>Bacteria</taxon>
        <taxon>Pseudomonadati</taxon>
        <taxon>Pseudomonadota</taxon>
        <taxon>Gammaproteobacteria</taxon>
        <taxon>Pasteurellales</taxon>
        <taxon>Pasteurellaceae</taxon>
        <taxon>Pasteurella</taxon>
    </lineage>
</organism>
<dbReference type="PIRSF" id="PIRSF006280">
    <property type="entry name" value="YfiF_prd"/>
    <property type="match status" value="1"/>
</dbReference>
<keyword evidence="1 5" id="KW-0489">Methyltransferase</keyword>
<dbReference type="GO" id="GO:0032259">
    <property type="term" value="P:methylation"/>
    <property type="evidence" value="ECO:0007669"/>
    <property type="project" value="UniProtKB-KW"/>
</dbReference>
<reference evidence="5 6" key="1">
    <citation type="submission" date="2018-06" db="EMBL/GenBank/DDBJ databases">
        <authorList>
            <consortium name="Pathogen Informatics"/>
            <person name="Doyle S."/>
        </authorList>
    </citation>
    <scope>NUCLEOTIDE SEQUENCE [LARGE SCALE GENOMIC DNA]</scope>
    <source>
        <strain evidence="5 6">NCTC11621</strain>
    </source>
</reference>
<feature type="region of interest" description="Disordered" evidence="3">
    <location>
        <begin position="26"/>
        <end position="72"/>
    </location>
</feature>
<feature type="compositionally biased region" description="Basic residues" evidence="3">
    <location>
        <begin position="43"/>
        <end position="57"/>
    </location>
</feature>
<dbReference type="PANTHER" id="PTHR46429">
    <property type="entry name" value="23S RRNA (GUANOSINE-2'-O-)-METHYLTRANSFERASE RLMB"/>
    <property type="match status" value="1"/>
</dbReference>
<dbReference type="EC" id="2.1.1.34" evidence="5"/>
<sequence>MSNKTKSPVFQQTPHKKFNERIVGEKIEKNTPHFKHQTQENRAKKKHDSFHSTHKLQTKMSSSRHTQKVEQRISETTLRTANGIDGKVKVVVKSSVMSDKATEKKTGPLSPRAPEKIKKNRSEEMKVYGENACSALFIQRPESIVRVWTTVEMAKKSGELFSYLAANKKVYHVVDNKELTLVSGTEHHGGICMLVKKARPFTLSGYLDIPRKQDCLVMIDDVPNAHNIGGIVRTCAVFGVKGLIVERQFADNLNSSAAVRVAEGGMEYIRVLETDYADKALKQLRQAGYQIVHLSTSKQASTFNKIKLAHKVVFVVSESGKTSLAEQEDEKVILSLSNPLNAELNIAVATGILLAKWDESLN</sequence>